<dbReference type="Gene3D" id="2.60.270.50">
    <property type="match status" value="1"/>
</dbReference>
<gene>
    <name evidence="2" type="ORF">PENSTE_c004G02980</name>
</gene>
<name>A0A1V6TMB6_9EURO</name>
<dbReference type="Proteomes" id="UP000191285">
    <property type="component" value="Unassembled WGS sequence"/>
</dbReference>
<evidence type="ECO:0008006" key="4">
    <source>
        <dbReference type="Google" id="ProtNLM"/>
    </source>
</evidence>
<reference evidence="3" key="1">
    <citation type="journal article" date="2017" name="Nat. Microbiol.">
        <title>Global analysis of biosynthetic gene clusters reveals vast potential of secondary metabolite production in Penicillium species.</title>
        <authorList>
            <person name="Nielsen J.C."/>
            <person name="Grijseels S."/>
            <person name="Prigent S."/>
            <person name="Ji B."/>
            <person name="Dainat J."/>
            <person name="Nielsen K.F."/>
            <person name="Frisvad J.C."/>
            <person name="Workman M."/>
            <person name="Nielsen J."/>
        </authorList>
    </citation>
    <scope>NUCLEOTIDE SEQUENCE [LARGE SCALE GENOMIC DNA]</scope>
    <source>
        <strain evidence="3">IBT 24891</strain>
    </source>
</reference>
<protein>
    <recommendedName>
        <fullName evidence="4">Terrelysin</fullName>
    </recommendedName>
</protein>
<evidence type="ECO:0000256" key="1">
    <source>
        <dbReference type="ARBA" id="ARBA00010795"/>
    </source>
</evidence>
<dbReference type="GO" id="GO:0019836">
    <property type="term" value="P:symbiont-mediated hemolysis of host erythrocyte"/>
    <property type="evidence" value="ECO:0007669"/>
    <property type="project" value="InterPro"/>
</dbReference>
<dbReference type="OrthoDB" id="2727348at2759"/>
<dbReference type="Pfam" id="PF06355">
    <property type="entry name" value="Aegerolysin"/>
    <property type="match status" value="1"/>
</dbReference>
<comment type="caution">
    <text evidence="2">The sequence shown here is derived from an EMBL/GenBank/DDBJ whole genome shotgun (WGS) entry which is preliminary data.</text>
</comment>
<dbReference type="EMBL" id="MLKD01000004">
    <property type="protein sequence ID" value="OQE27477.1"/>
    <property type="molecule type" value="Genomic_DNA"/>
</dbReference>
<proteinExistence type="inferred from homology"/>
<dbReference type="STRING" id="303698.A0A1V6TMB6"/>
<organism evidence="2 3">
    <name type="scientific">Penicillium steckii</name>
    <dbReference type="NCBI Taxonomy" id="303698"/>
    <lineage>
        <taxon>Eukaryota</taxon>
        <taxon>Fungi</taxon>
        <taxon>Dikarya</taxon>
        <taxon>Ascomycota</taxon>
        <taxon>Pezizomycotina</taxon>
        <taxon>Eurotiomycetes</taxon>
        <taxon>Eurotiomycetidae</taxon>
        <taxon>Eurotiales</taxon>
        <taxon>Aspergillaceae</taxon>
        <taxon>Penicillium</taxon>
    </lineage>
</organism>
<evidence type="ECO:0000313" key="3">
    <source>
        <dbReference type="Proteomes" id="UP000191285"/>
    </source>
</evidence>
<sequence>MSMAWHVMVWMGIDGMSYKNSVLSPRFNLSRVLHLYILVLHIKDHQSTLTILFKMDKHNSQWVAFHIRDHLDDGEVTVQNTVIEGGEFWDPNGRRRRSLSEEEIDEITIPAGGIGEINASGRRGSEGRLDLFHNDGKICELHWENRGGEHVNLVETIDSSDQYRVEYDGWSSKEGPLGHVYVDITKIKK</sequence>
<comment type="similarity">
    <text evidence="1">Belongs to the aegerolysin family.</text>
</comment>
<keyword evidence="3" id="KW-1185">Reference proteome</keyword>
<dbReference type="InterPro" id="IPR009413">
    <property type="entry name" value="Aegerolysin-typ"/>
</dbReference>
<evidence type="ECO:0000313" key="2">
    <source>
        <dbReference type="EMBL" id="OQE27477.1"/>
    </source>
</evidence>
<accession>A0A1V6TMB6</accession>
<dbReference type="AlphaFoldDB" id="A0A1V6TMB6"/>